<accession>A0A5J4TXB5</accession>
<proteinExistence type="predicted"/>
<evidence type="ECO:0000313" key="2">
    <source>
        <dbReference type="Proteomes" id="UP000324800"/>
    </source>
</evidence>
<organism evidence="1 2">
    <name type="scientific">Streblomastix strix</name>
    <dbReference type="NCBI Taxonomy" id="222440"/>
    <lineage>
        <taxon>Eukaryota</taxon>
        <taxon>Metamonada</taxon>
        <taxon>Preaxostyla</taxon>
        <taxon>Oxymonadida</taxon>
        <taxon>Streblomastigidae</taxon>
        <taxon>Streblomastix</taxon>
    </lineage>
</organism>
<dbReference type="Proteomes" id="UP000324800">
    <property type="component" value="Unassembled WGS sequence"/>
</dbReference>
<dbReference type="AlphaFoldDB" id="A0A5J4TXB5"/>
<evidence type="ECO:0000313" key="1">
    <source>
        <dbReference type="EMBL" id="KAA6362907.1"/>
    </source>
</evidence>
<protein>
    <submittedName>
        <fullName evidence="1">Uncharacterized protein</fullName>
    </submittedName>
</protein>
<name>A0A5J4TXB5_9EUKA</name>
<comment type="caution">
    <text evidence="1">The sequence shown here is derived from an EMBL/GenBank/DDBJ whole genome shotgun (WGS) entry which is preliminary data.</text>
</comment>
<gene>
    <name evidence="1" type="ORF">EZS28_041566</name>
</gene>
<dbReference type="EMBL" id="SNRW01023569">
    <property type="protein sequence ID" value="KAA6362907.1"/>
    <property type="molecule type" value="Genomic_DNA"/>
</dbReference>
<reference evidence="1 2" key="1">
    <citation type="submission" date="2019-03" db="EMBL/GenBank/DDBJ databases">
        <title>Single cell metagenomics reveals metabolic interactions within the superorganism composed of flagellate Streblomastix strix and complex community of Bacteroidetes bacteria on its surface.</title>
        <authorList>
            <person name="Treitli S.C."/>
            <person name="Kolisko M."/>
            <person name="Husnik F."/>
            <person name="Keeling P."/>
            <person name="Hampl V."/>
        </authorList>
    </citation>
    <scope>NUCLEOTIDE SEQUENCE [LARGE SCALE GENOMIC DNA]</scope>
    <source>
        <strain evidence="1">ST1C</strain>
    </source>
</reference>
<sequence>MKIIPMDYIRTDSKIVIIKIEDQQEVMEYAYDVKIVIIIKSVNGSKEVIGILVDVLLFTSDALLLGNGDGERLNERVEGAFGVLVYDMNVIMDADDTADYIEGFIYDV</sequence>